<keyword evidence="9" id="KW-0862">Zinc</keyword>
<dbReference type="GO" id="GO:0016020">
    <property type="term" value="C:membrane"/>
    <property type="evidence" value="ECO:0007669"/>
    <property type="project" value="UniProtKB-SubCell"/>
</dbReference>
<evidence type="ECO:0000313" key="15">
    <source>
        <dbReference type="Proteomes" id="UP001321047"/>
    </source>
</evidence>
<keyword evidence="7" id="KW-0863">Zinc-finger</keyword>
<dbReference type="RefSeq" id="WP_342810112.1">
    <property type="nucleotide sequence ID" value="NZ_JAOPJZ010000022.1"/>
</dbReference>
<keyword evidence="5 12" id="KW-0812">Transmembrane</keyword>
<evidence type="ECO:0000256" key="11">
    <source>
        <dbReference type="ARBA" id="ARBA00023136"/>
    </source>
</evidence>
<evidence type="ECO:0000256" key="2">
    <source>
        <dbReference type="ARBA" id="ARBA00004141"/>
    </source>
</evidence>
<comment type="subcellular location">
    <subcellularLocation>
        <location evidence="2">Membrane</location>
        <topology evidence="2">Multi-pass membrane protein</topology>
    </subcellularLocation>
</comment>
<evidence type="ECO:0000256" key="12">
    <source>
        <dbReference type="SAM" id="Phobius"/>
    </source>
</evidence>
<keyword evidence="4" id="KW-0808">Transferase</keyword>
<evidence type="ECO:0000256" key="9">
    <source>
        <dbReference type="ARBA" id="ARBA00022833"/>
    </source>
</evidence>
<keyword evidence="11 12" id="KW-0472">Membrane</keyword>
<evidence type="ECO:0000256" key="1">
    <source>
        <dbReference type="ARBA" id="ARBA00000900"/>
    </source>
</evidence>
<comment type="caution">
    <text evidence="14">The sequence shown here is derived from an EMBL/GenBank/DDBJ whole genome shotgun (WGS) entry which is preliminary data.</text>
</comment>
<feature type="transmembrane region" description="Helical" evidence="12">
    <location>
        <begin position="240"/>
        <end position="259"/>
    </location>
</feature>
<protein>
    <recommendedName>
        <fullName evidence="3">RING-type E3 ubiquitin transferase</fullName>
        <ecNumber evidence="3">2.3.2.27</ecNumber>
    </recommendedName>
</protein>
<evidence type="ECO:0000256" key="10">
    <source>
        <dbReference type="ARBA" id="ARBA00022989"/>
    </source>
</evidence>
<dbReference type="InterPro" id="IPR022170">
    <property type="entry name" value="MUL1-like"/>
</dbReference>
<feature type="transmembrane region" description="Helical" evidence="12">
    <location>
        <begin position="6"/>
        <end position="24"/>
    </location>
</feature>
<dbReference type="Proteomes" id="UP001321047">
    <property type="component" value="Unassembled WGS sequence"/>
</dbReference>
<dbReference type="Pfam" id="PF12483">
    <property type="entry name" value="GIDE"/>
    <property type="match status" value="1"/>
</dbReference>
<dbReference type="GO" id="GO:0061630">
    <property type="term" value="F:ubiquitin protein ligase activity"/>
    <property type="evidence" value="ECO:0007669"/>
    <property type="project" value="UniProtKB-EC"/>
</dbReference>
<evidence type="ECO:0000313" key="14">
    <source>
        <dbReference type="EMBL" id="MCU4753806.1"/>
    </source>
</evidence>
<reference evidence="14 15" key="1">
    <citation type="submission" date="2022-09" db="EMBL/GenBank/DDBJ databases">
        <title>Enrichment on poylsaccharides allowed isolation of novel metabolic and taxonomic groups of Haloarchaea.</title>
        <authorList>
            <person name="Sorokin D.Y."/>
            <person name="Elcheninov A.G."/>
            <person name="Khizhniak T.V."/>
            <person name="Kolganova T.V."/>
            <person name="Kublanov I.V."/>
        </authorList>
    </citation>
    <scope>NUCLEOTIDE SEQUENCE [LARGE SCALE GENOMIC DNA]</scope>
    <source>
        <strain evidence="14 15">AArc-curdl1</strain>
    </source>
</reference>
<feature type="domain" description="E3 Ubiquitin ligase MUL1-like" evidence="13">
    <location>
        <begin position="81"/>
        <end position="198"/>
    </location>
</feature>
<proteinExistence type="predicted"/>
<dbReference type="GO" id="GO:0008270">
    <property type="term" value="F:zinc ion binding"/>
    <property type="evidence" value="ECO:0007669"/>
    <property type="project" value="UniProtKB-KW"/>
</dbReference>
<dbReference type="EC" id="2.3.2.27" evidence="3"/>
<keyword evidence="8" id="KW-0833">Ubl conjugation pathway</keyword>
<organism evidence="14 15">
    <name type="scientific">Natronosalvus hydrolyticus</name>
    <dbReference type="NCBI Taxonomy" id="2979988"/>
    <lineage>
        <taxon>Archaea</taxon>
        <taxon>Methanobacteriati</taxon>
        <taxon>Methanobacteriota</taxon>
        <taxon>Stenosarchaea group</taxon>
        <taxon>Halobacteria</taxon>
        <taxon>Halobacteriales</taxon>
        <taxon>Natrialbaceae</taxon>
        <taxon>Natronosalvus</taxon>
    </lineage>
</organism>
<sequence>MNVGLVLVLLSALPIGVYLLVTGGRDLRAAHTIRQHDPVPVWSLQRHTGPVDVEGTACVDERTVTAPLTGKTCLAYEYEVEEYRSNNDNGSWETLDSGMGGVDFFIEDDSGRVRVDPDGSDMHLETHTITVDPGEELPDSLARYVATTDEVDAQDGTINLLITELKTGNRQRFTERRLDVGSEVYAFGQASRDTSGDREWGSSQVDTILHAGNATPVFVISDTDESGTVRRLLLAGLPRVVGGLVAVFVAVVFVAGTLFL</sequence>
<dbReference type="EMBL" id="JAOPJZ010000022">
    <property type="protein sequence ID" value="MCU4753806.1"/>
    <property type="molecule type" value="Genomic_DNA"/>
</dbReference>
<evidence type="ECO:0000259" key="13">
    <source>
        <dbReference type="Pfam" id="PF12483"/>
    </source>
</evidence>
<keyword evidence="15" id="KW-1185">Reference proteome</keyword>
<dbReference type="GO" id="GO:0016567">
    <property type="term" value="P:protein ubiquitination"/>
    <property type="evidence" value="ECO:0007669"/>
    <property type="project" value="InterPro"/>
</dbReference>
<gene>
    <name evidence="14" type="ORF">OB919_17765</name>
</gene>
<evidence type="ECO:0000256" key="8">
    <source>
        <dbReference type="ARBA" id="ARBA00022786"/>
    </source>
</evidence>
<evidence type="ECO:0000256" key="5">
    <source>
        <dbReference type="ARBA" id="ARBA00022692"/>
    </source>
</evidence>
<dbReference type="AlphaFoldDB" id="A0AAP3E7P0"/>
<evidence type="ECO:0000256" key="4">
    <source>
        <dbReference type="ARBA" id="ARBA00022679"/>
    </source>
</evidence>
<comment type="catalytic activity">
    <reaction evidence="1">
        <text>S-ubiquitinyl-[E2 ubiquitin-conjugating enzyme]-L-cysteine + [acceptor protein]-L-lysine = [E2 ubiquitin-conjugating enzyme]-L-cysteine + N(6)-ubiquitinyl-[acceptor protein]-L-lysine.</text>
        <dbReference type="EC" id="2.3.2.27"/>
    </reaction>
</comment>
<evidence type="ECO:0000256" key="3">
    <source>
        <dbReference type="ARBA" id="ARBA00012483"/>
    </source>
</evidence>
<evidence type="ECO:0000256" key="7">
    <source>
        <dbReference type="ARBA" id="ARBA00022771"/>
    </source>
</evidence>
<keyword evidence="6" id="KW-0479">Metal-binding</keyword>
<evidence type="ECO:0000256" key="6">
    <source>
        <dbReference type="ARBA" id="ARBA00022723"/>
    </source>
</evidence>
<accession>A0AAP3E7P0</accession>
<keyword evidence="10 12" id="KW-1133">Transmembrane helix</keyword>
<name>A0AAP3E7P0_9EURY</name>